<dbReference type="GO" id="GO:0032357">
    <property type="term" value="F:oxidized purine DNA binding"/>
    <property type="evidence" value="ECO:0007669"/>
    <property type="project" value="TreeGrafter"/>
</dbReference>
<evidence type="ECO:0000256" key="5">
    <source>
        <dbReference type="ARBA" id="ARBA00022023"/>
    </source>
</evidence>
<dbReference type="EMBL" id="QETB01000004">
    <property type="protein sequence ID" value="PWF26249.1"/>
    <property type="molecule type" value="Genomic_DNA"/>
</dbReference>
<protein>
    <recommendedName>
        <fullName evidence="5">Adenine DNA glycosylase</fullName>
        <ecNumber evidence="4">3.2.2.31</ecNumber>
    </recommendedName>
</protein>
<dbReference type="GO" id="GO:0006298">
    <property type="term" value="P:mismatch repair"/>
    <property type="evidence" value="ECO:0007669"/>
    <property type="project" value="TreeGrafter"/>
</dbReference>
<dbReference type="InterPro" id="IPR003583">
    <property type="entry name" value="Hlx-hairpin-Hlx_DNA-bd_motif"/>
</dbReference>
<evidence type="ECO:0000256" key="1">
    <source>
        <dbReference type="ARBA" id="ARBA00000843"/>
    </source>
</evidence>
<dbReference type="InterPro" id="IPR000445">
    <property type="entry name" value="HhH_motif"/>
</dbReference>
<dbReference type="Pfam" id="PF00730">
    <property type="entry name" value="HhH-GPD"/>
    <property type="match status" value="1"/>
</dbReference>
<name>A0A2V1K6L1_9ACTO</name>
<dbReference type="GO" id="GO:0000701">
    <property type="term" value="F:purine-specific mismatch base pair DNA N-glycosylase activity"/>
    <property type="evidence" value="ECO:0007669"/>
    <property type="project" value="UniProtKB-EC"/>
</dbReference>
<feature type="domain" description="HhH-GPD" evidence="15">
    <location>
        <begin position="34"/>
        <end position="185"/>
    </location>
</feature>
<dbReference type="PROSITE" id="PS01155">
    <property type="entry name" value="ENDONUCLEASE_III_2"/>
    <property type="match status" value="1"/>
</dbReference>
<dbReference type="Pfam" id="PF00633">
    <property type="entry name" value="HHH"/>
    <property type="match status" value="1"/>
</dbReference>
<proteinExistence type="inferred from homology"/>
<dbReference type="InterPro" id="IPR003265">
    <property type="entry name" value="HhH-GPD_domain"/>
</dbReference>
<keyword evidence="12" id="KW-0234">DNA repair</keyword>
<dbReference type="InterPro" id="IPR011257">
    <property type="entry name" value="DNA_glycosylase"/>
</dbReference>
<dbReference type="OrthoDB" id="9802365at2"/>
<keyword evidence="9" id="KW-0378">Hydrolase</keyword>
<comment type="similarity">
    <text evidence="3">Belongs to the Nth/MutY family.</text>
</comment>
<dbReference type="InterPro" id="IPR044298">
    <property type="entry name" value="MIG/MutY"/>
</dbReference>
<dbReference type="SMART" id="SM00478">
    <property type="entry name" value="ENDO3c"/>
    <property type="match status" value="1"/>
</dbReference>
<evidence type="ECO:0000313" key="17">
    <source>
        <dbReference type="Proteomes" id="UP000245283"/>
    </source>
</evidence>
<evidence type="ECO:0000256" key="4">
    <source>
        <dbReference type="ARBA" id="ARBA00012045"/>
    </source>
</evidence>
<evidence type="ECO:0000256" key="11">
    <source>
        <dbReference type="ARBA" id="ARBA00023014"/>
    </source>
</evidence>
<sequence>MFFTLIEWFARHGRPLPWREPGCCPWAILVCEVMSQQTPVSRVLPRWNMWMERWPEPSDLAAAAPAEVLVAWDKLGYPRRALRLRECAVVVTEQYGGVLPRQREDLLALPGIGPYTADAIIAFAYRERSTVLDTNIRRVLCRINGTALPPATLRKEEIARAEALVPQDGEEAAQWNAALMELGALVCTSRNPACSQCPLVAQCQWLAAGQPMNAAPRKPQGFTGTHREARGKIMAVLRSAHSPISRADLLKKSGLTESRFGEALDSLLSDGLAARDSAGTYQLPAAQ</sequence>
<dbReference type="Proteomes" id="UP000245283">
    <property type="component" value="Unassembled WGS sequence"/>
</dbReference>
<evidence type="ECO:0000256" key="9">
    <source>
        <dbReference type="ARBA" id="ARBA00022801"/>
    </source>
</evidence>
<keyword evidence="8" id="KW-0227">DNA damage</keyword>
<dbReference type="PROSITE" id="PS00764">
    <property type="entry name" value="ENDONUCLEASE_III_1"/>
    <property type="match status" value="1"/>
</dbReference>
<dbReference type="SUPFAM" id="SSF48150">
    <property type="entry name" value="DNA-glycosylase"/>
    <property type="match status" value="1"/>
</dbReference>
<dbReference type="AlphaFoldDB" id="A0A2V1K6L1"/>
<keyword evidence="7" id="KW-0479">Metal-binding</keyword>
<dbReference type="CDD" id="cd00056">
    <property type="entry name" value="ENDO3c"/>
    <property type="match status" value="1"/>
</dbReference>
<comment type="catalytic activity">
    <reaction evidence="1">
        <text>Hydrolyzes free adenine bases from 7,8-dihydro-8-oxoguanine:adenine mismatched double-stranded DNA, leaving an apurinic site.</text>
        <dbReference type="EC" id="3.2.2.31"/>
    </reaction>
</comment>
<gene>
    <name evidence="16" type="ORF">DD236_07530</name>
</gene>
<keyword evidence="6" id="KW-0004">4Fe-4S</keyword>
<feature type="domain" description="Helix-hairpin-helix DNA-binding motif class 1" evidence="14">
    <location>
        <begin position="104"/>
        <end position="123"/>
    </location>
</feature>
<dbReference type="Gene3D" id="1.10.1670.10">
    <property type="entry name" value="Helix-hairpin-Helix base-excision DNA repair enzymes (C-terminal)"/>
    <property type="match status" value="1"/>
</dbReference>
<dbReference type="SMART" id="SM00278">
    <property type="entry name" value="HhH1"/>
    <property type="match status" value="1"/>
</dbReference>
<keyword evidence="10" id="KW-0408">Iron</keyword>
<evidence type="ECO:0000256" key="12">
    <source>
        <dbReference type="ARBA" id="ARBA00023204"/>
    </source>
</evidence>
<comment type="caution">
    <text evidence="16">The sequence shown here is derived from an EMBL/GenBank/DDBJ whole genome shotgun (WGS) entry which is preliminary data.</text>
</comment>
<evidence type="ECO:0000313" key="16">
    <source>
        <dbReference type="EMBL" id="PWF26249.1"/>
    </source>
</evidence>
<evidence type="ECO:0000256" key="3">
    <source>
        <dbReference type="ARBA" id="ARBA00008343"/>
    </source>
</evidence>
<comment type="cofactor">
    <cofactor evidence="2">
        <name>[4Fe-4S] cluster</name>
        <dbReference type="ChEBI" id="CHEBI:49883"/>
    </cofactor>
</comment>
<dbReference type="RefSeq" id="WP_109094077.1">
    <property type="nucleotide sequence ID" value="NZ_QETB01000004.1"/>
</dbReference>
<evidence type="ECO:0000256" key="8">
    <source>
        <dbReference type="ARBA" id="ARBA00022763"/>
    </source>
</evidence>
<keyword evidence="13" id="KW-0326">Glycosidase</keyword>
<evidence type="ECO:0000259" key="14">
    <source>
        <dbReference type="SMART" id="SM00278"/>
    </source>
</evidence>
<evidence type="ECO:0000256" key="7">
    <source>
        <dbReference type="ARBA" id="ARBA00022723"/>
    </source>
</evidence>
<evidence type="ECO:0000256" key="2">
    <source>
        <dbReference type="ARBA" id="ARBA00001966"/>
    </source>
</evidence>
<organism evidence="16 17">
    <name type="scientific">Ancrocorticia populi</name>
    <dbReference type="NCBI Taxonomy" id="2175228"/>
    <lineage>
        <taxon>Bacteria</taxon>
        <taxon>Bacillati</taxon>
        <taxon>Actinomycetota</taxon>
        <taxon>Actinomycetes</taxon>
        <taxon>Actinomycetales</taxon>
        <taxon>Actinomycetaceae</taxon>
        <taxon>Ancrocorticia</taxon>
    </lineage>
</organism>
<dbReference type="PANTHER" id="PTHR42944:SF1">
    <property type="entry name" value="ADENINE DNA GLYCOSYLASE"/>
    <property type="match status" value="1"/>
</dbReference>
<dbReference type="GO" id="GO:0034039">
    <property type="term" value="F:8-oxo-7,8-dihydroguanine DNA N-glycosylase activity"/>
    <property type="evidence" value="ECO:0007669"/>
    <property type="project" value="TreeGrafter"/>
</dbReference>
<keyword evidence="11" id="KW-0411">Iron-sulfur</keyword>
<dbReference type="Gene3D" id="1.10.340.30">
    <property type="entry name" value="Hypothetical protein, domain 2"/>
    <property type="match status" value="1"/>
</dbReference>
<reference evidence="17" key="1">
    <citation type="submission" date="2018-05" db="EMBL/GenBank/DDBJ databases">
        <authorList>
            <person name="Li Y."/>
        </authorList>
    </citation>
    <scope>NUCLEOTIDE SEQUENCE [LARGE SCALE GENOMIC DNA]</scope>
    <source>
        <strain evidence="17">sk1b4</strain>
    </source>
</reference>
<dbReference type="GO" id="GO:0051539">
    <property type="term" value="F:4 iron, 4 sulfur cluster binding"/>
    <property type="evidence" value="ECO:0007669"/>
    <property type="project" value="UniProtKB-KW"/>
</dbReference>
<accession>A0A2V1K6L1</accession>
<dbReference type="GO" id="GO:0046872">
    <property type="term" value="F:metal ion binding"/>
    <property type="evidence" value="ECO:0007669"/>
    <property type="project" value="UniProtKB-KW"/>
</dbReference>
<dbReference type="InterPro" id="IPR004036">
    <property type="entry name" value="Endonuclease-III-like_CS2"/>
</dbReference>
<evidence type="ECO:0000256" key="10">
    <source>
        <dbReference type="ARBA" id="ARBA00023004"/>
    </source>
</evidence>
<dbReference type="InterPro" id="IPR023170">
    <property type="entry name" value="HhH_base_excis_C"/>
</dbReference>
<dbReference type="PANTHER" id="PTHR42944">
    <property type="entry name" value="ADENINE DNA GLYCOSYLASE"/>
    <property type="match status" value="1"/>
</dbReference>
<evidence type="ECO:0000256" key="13">
    <source>
        <dbReference type="ARBA" id="ARBA00023295"/>
    </source>
</evidence>
<evidence type="ECO:0000256" key="6">
    <source>
        <dbReference type="ARBA" id="ARBA00022485"/>
    </source>
</evidence>
<dbReference type="GO" id="GO:0035485">
    <property type="term" value="F:adenine/guanine mispair binding"/>
    <property type="evidence" value="ECO:0007669"/>
    <property type="project" value="TreeGrafter"/>
</dbReference>
<dbReference type="InterPro" id="IPR004035">
    <property type="entry name" value="Endouclease-III_FeS-bd_BS"/>
</dbReference>
<dbReference type="EC" id="3.2.2.31" evidence="4"/>
<dbReference type="GO" id="GO:0006284">
    <property type="term" value="P:base-excision repair"/>
    <property type="evidence" value="ECO:0007669"/>
    <property type="project" value="InterPro"/>
</dbReference>
<evidence type="ECO:0000259" key="15">
    <source>
        <dbReference type="SMART" id="SM00478"/>
    </source>
</evidence>
<keyword evidence="17" id="KW-1185">Reference proteome</keyword>